<dbReference type="InterPro" id="IPR008767">
    <property type="entry name" value="Phage_SPP1_head-tail_adaptor"/>
</dbReference>
<dbReference type="Pfam" id="PF05521">
    <property type="entry name" value="Phage_HCP"/>
    <property type="match status" value="1"/>
</dbReference>
<organism evidence="1 2">
    <name type="scientific">Novosphingobium kunmingense</name>
    <dbReference type="NCBI Taxonomy" id="1211806"/>
    <lineage>
        <taxon>Bacteria</taxon>
        <taxon>Pseudomonadati</taxon>
        <taxon>Pseudomonadota</taxon>
        <taxon>Alphaproteobacteria</taxon>
        <taxon>Sphingomonadales</taxon>
        <taxon>Sphingomonadaceae</taxon>
        <taxon>Novosphingobium</taxon>
    </lineage>
</organism>
<proteinExistence type="predicted"/>
<name>A0A2N0HL20_9SPHN</name>
<dbReference type="InterPro" id="IPR038666">
    <property type="entry name" value="SSP1_head-tail_sf"/>
</dbReference>
<keyword evidence="2" id="KW-1185">Reference proteome</keyword>
<dbReference type="Gene3D" id="2.40.10.270">
    <property type="entry name" value="Bacteriophage SPP1 head-tail adaptor protein"/>
    <property type="match status" value="1"/>
</dbReference>
<sequence length="129" mass="13817">MVGAVRAGRLNRRVTILRRGAGSDDGYGKVPGAWQVLCARDASIKPARRNEVYEAAGTEGKAELTCWLRHDSVTRTIAETDAVVEGGRLYEIAATPMEVGNREGIELRIVAGDGGAVPDVDDLEPWTAP</sequence>
<reference evidence="1 2" key="1">
    <citation type="submission" date="2017-11" db="EMBL/GenBank/DDBJ databases">
        <title>Genomic Encyclopedia of Type Strains, Phase III (KMG-III): the genomes of soil and plant-associated and newly described type strains.</title>
        <authorList>
            <person name="Whitman W."/>
        </authorList>
    </citation>
    <scope>NUCLEOTIDE SEQUENCE [LARGE SCALE GENOMIC DNA]</scope>
    <source>
        <strain evidence="1 2">CGMCC 1.12274</strain>
    </source>
</reference>
<evidence type="ECO:0000313" key="2">
    <source>
        <dbReference type="Proteomes" id="UP000232587"/>
    </source>
</evidence>
<dbReference type="OrthoDB" id="7595869at2"/>
<comment type="caution">
    <text evidence="1">The sequence shown here is derived from an EMBL/GenBank/DDBJ whole genome shotgun (WGS) entry which is preliminary data.</text>
</comment>
<dbReference type="EMBL" id="PHUF01000003">
    <property type="protein sequence ID" value="PKB19654.1"/>
    <property type="molecule type" value="Genomic_DNA"/>
</dbReference>
<protein>
    <submittedName>
        <fullName evidence="1">SPP1 family predicted phage head-tail adaptor</fullName>
    </submittedName>
</protein>
<dbReference type="RefSeq" id="WP_157812520.1">
    <property type="nucleotide sequence ID" value="NZ_PHUF01000003.1"/>
</dbReference>
<dbReference type="Proteomes" id="UP000232587">
    <property type="component" value="Unassembled WGS sequence"/>
</dbReference>
<gene>
    <name evidence="1" type="ORF">B0I00_1894</name>
</gene>
<dbReference type="NCBIfam" id="TIGR01563">
    <property type="entry name" value="gp16_SPP1"/>
    <property type="match status" value="1"/>
</dbReference>
<accession>A0A2N0HL20</accession>
<dbReference type="AlphaFoldDB" id="A0A2N0HL20"/>
<evidence type="ECO:0000313" key="1">
    <source>
        <dbReference type="EMBL" id="PKB19654.1"/>
    </source>
</evidence>